<dbReference type="InterPro" id="IPR045584">
    <property type="entry name" value="Pilin-like"/>
</dbReference>
<keyword evidence="1" id="KW-0488">Methylation</keyword>
<dbReference type="EMBL" id="QJJY01000026">
    <property type="protein sequence ID" value="PXX25813.1"/>
    <property type="molecule type" value="Genomic_DNA"/>
</dbReference>
<dbReference type="PRINTS" id="PR00813">
    <property type="entry name" value="BCTERIALGSPG"/>
</dbReference>
<keyword evidence="2" id="KW-1133">Transmembrane helix</keyword>
<dbReference type="Proteomes" id="UP000247755">
    <property type="component" value="Unassembled WGS sequence"/>
</dbReference>
<keyword evidence="2" id="KW-0812">Transmembrane</keyword>
<dbReference type="Pfam" id="PF07963">
    <property type="entry name" value="N_methyl"/>
    <property type="match status" value="1"/>
</dbReference>
<evidence type="ECO:0000256" key="2">
    <source>
        <dbReference type="SAM" id="Phobius"/>
    </source>
</evidence>
<gene>
    <name evidence="3" type="ORF">NA66_102650</name>
</gene>
<feature type="transmembrane region" description="Helical" evidence="2">
    <location>
        <begin position="20"/>
        <end position="41"/>
    </location>
</feature>
<dbReference type="InterPro" id="IPR000983">
    <property type="entry name" value="Bac_GSPG_pilin"/>
</dbReference>
<comment type="caution">
    <text evidence="3">The sequence shown here is derived from an EMBL/GenBank/DDBJ whole genome shotgun (WGS) entry which is preliminary data.</text>
</comment>
<dbReference type="Gene3D" id="3.30.700.10">
    <property type="entry name" value="Glycoprotein, Type 4 Pilin"/>
    <property type="match status" value="1"/>
</dbReference>
<accession>A0A318IN47</accession>
<dbReference type="AlphaFoldDB" id="A0A318IN47"/>
<proteinExistence type="predicted"/>
<dbReference type="PANTHER" id="PTHR30093:SF47">
    <property type="entry name" value="TYPE IV PILUS NON-CORE MINOR PILIN PILE"/>
    <property type="match status" value="1"/>
</dbReference>
<dbReference type="SUPFAM" id="SSF54523">
    <property type="entry name" value="Pili subunits"/>
    <property type="match status" value="1"/>
</dbReference>
<keyword evidence="2" id="KW-0472">Membrane</keyword>
<reference evidence="3 4" key="1">
    <citation type="submission" date="2018-05" db="EMBL/GenBank/DDBJ databases">
        <title>Comparative genomics of bacterial root endophytes of switchgrass collected from native prairies over two seasons.</title>
        <authorList>
            <person name="Tang Y."/>
        </authorList>
    </citation>
    <scope>NUCLEOTIDE SEQUENCE [LARGE SCALE GENOMIC DNA]</scope>
    <source>
        <strain evidence="3 4">NFIX32</strain>
    </source>
</reference>
<dbReference type="InterPro" id="IPR012902">
    <property type="entry name" value="N_methyl_site"/>
</dbReference>
<name>A0A318IN47_BURPY</name>
<evidence type="ECO:0000313" key="3">
    <source>
        <dbReference type="EMBL" id="PXX25813.1"/>
    </source>
</evidence>
<dbReference type="GO" id="GO:0015628">
    <property type="term" value="P:protein secretion by the type II secretion system"/>
    <property type="evidence" value="ECO:0007669"/>
    <property type="project" value="InterPro"/>
</dbReference>
<dbReference type="NCBIfam" id="TIGR02532">
    <property type="entry name" value="IV_pilin_GFxxxE"/>
    <property type="match status" value="1"/>
</dbReference>
<sequence>MAPTTKTGERRGDVGRIGAFTLIELLVVMAILATLLTIVAPRYIRQHDRARETVLRHNLAAMRLALDHYREDRGGGPGSLDELVSLRYIRAVPTDPITDRADTWKVEQDDSGKIGDVHSGAQNKALDGSKYADW</sequence>
<dbReference type="RefSeq" id="WP_072443596.1">
    <property type="nucleotide sequence ID" value="NZ_QJJY01000026.1"/>
</dbReference>
<dbReference type="PANTHER" id="PTHR30093">
    <property type="entry name" value="GENERAL SECRETION PATHWAY PROTEIN G"/>
    <property type="match status" value="1"/>
</dbReference>
<evidence type="ECO:0000313" key="4">
    <source>
        <dbReference type="Proteomes" id="UP000247755"/>
    </source>
</evidence>
<protein>
    <submittedName>
        <fullName evidence="3">General secretion pathway protein G</fullName>
    </submittedName>
</protein>
<organism evidence="3 4">
    <name type="scientific">Burkholderia pyrrocinia</name>
    <name type="common">Pseudomonas pyrrocinia</name>
    <dbReference type="NCBI Taxonomy" id="60550"/>
    <lineage>
        <taxon>Bacteria</taxon>
        <taxon>Pseudomonadati</taxon>
        <taxon>Pseudomonadota</taxon>
        <taxon>Betaproteobacteria</taxon>
        <taxon>Burkholderiales</taxon>
        <taxon>Burkholderiaceae</taxon>
        <taxon>Burkholderia</taxon>
        <taxon>Burkholderia cepacia complex</taxon>
    </lineage>
</organism>
<evidence type="ECO:0000256" key="1">
    <source>
        <dbReference type="ARBA" id="ARBA00022481"/>
    </source>
</evidence>
<dbReference type="GO" id="GO:0015627">
    <property type="term" value="C:type II protein secretion system complex"/>
    <property type="evidence" value="ECO:0007669"/>
    <property type="project" value="InterPro"/>
</dbReference>